<feature type="signal peptide" evidence="2">
    <location>
        <begin position="1"/>
        <end position="22"/>
    </location>
</feature>
<dbReference type="KEGG" id="bgok:Pr1d_26650"/>
<dbReference type="Proteomes" id="UP000323917">
    <property type="component" value="Chromosome"/>
</dbReference>
<dbReference type="InterPro" id="IPR036938">
    <property type="entry name" value="PAP2/HPO_sf"/>
</dbReference>
<gene>
    <name evidence="4" type="ORF">Pr1d_26650</name>
</gene>
<feature type="domain" description="Phosphatidic acid phosphatase type 2/haloperoxidase" evidence="3">
    <location>
        <begin position="279"/>
        <end position="414"/>
    </location>
</feature>
<feature type="transmembrane region" description="Helical" evidence="1">
    <location>
        <begin position="426"/>
        <end position="448"/>
    </location>
</feature>
<evidence type="ECO:0000259" key="3">
    <source>
        <dbReference type="Pfam" id="PF01569"/>
    </source>
</evidence>
<name>A0A5B9Q8P8_9BACT</name>
<protein>
    <submittedName>
        <fullName evidence="4">PAP2 superfamily protein</fullName>
    </submittedName>
</protein>
<evidence type="ECO:0000256" key="2">
    <source>
        <dbReference type="SAM" id="SignalP"/>
    </source>
</evidence>
<dbReference type="PANTHER" id="PTHR34599">
    <property type="entry name" value="PEROXIDASE-RELATED"/>
    <property type="match status" value="1"/>
</dbReference>
<evidence type="ECO:0000313" key="5">
    <source>
        <dbReference type="Proteomes" id="UP000323917"/>
    </source>
</evidence>
<feature type="chain" id="PRO_5022984601" evidence="2">
    <location>
        <begin position="23"/>
        <end position="461"/>
    </location>
</feature>
<organism evidence="4 5">
    <name type="scientific">Bythopirellula goksoeyrii</name>
    <dbReference type="NCBI Taxonomy" id="1400387"/>
    <lineage>
        <taxon>Bacteria</taxon>
        <taxon>Pseudomonadati</taxon>
        <taxon>Planctomycetota</taxon>
        <taxon>Planctomycetia</taxon>
        <taxon>Pirellulales</taxon>
        <taxon>Lacipirellulaceae</taxon>
        <taxon>Bythopirellula</taxon>
    </lineage>
</organism>
<accession>A0A5B9Q8P8</accession>
<reference evidence="4 5" key="1">
    <citation type="submission" date="2019-08" db="EMBL/GenBank/DDBJ databases">
        <title>Deep-cultivation of Planctomycetes and their phenomic and genomic characterization uncovers novel biology.</title>
        <authorList>
            <person name="Wiegand S."/>
            <person name="Jogler M."/>
            <person name="Boedeker C."/>
            <person name="Pinto D."/>
            <person name="Vollmers J."/>
            <person name="Rivas-Marin E."/>
            <person name="Kohn T."/>
            <person name="Peeters S.H."/>
            <person name="Heuer A."/>
            <person name="Rast P."/>
            <person name="Oberbeckmann S."/>
            <person name="Bunk B."/>
            <person name="Jeske O."/>
            <person name="Meyerdierks A."/>
            <person name="Storesund J.E."/>
            <person name="Kallscheuer N."/>
            <person name="Luecker S."/>
            <person name="Lage O.M."/>
            <person name="Pohl T."/>
            <person name="Merkel B.J."/>
            <person name="Hornburger P."/>
            <person name="Mueller R.-W."/>
            <person name="Bruemmer F."/>
            <person name="Labrenz M."/>
            <person name="Spormann A.M."/>
            <person name="Op den Camp H."/>
            <person name="Overmann J."/>
            <person name="Amann R."/>
            <person name="Jetten M.S.M."/>
            <person name="Mascher T."/>
            <person name="Medema M.H."/>
            <person name="Devos D.P."/>
            <person name="Kaster A.-K."/>
            <person name="Ovreas L."/>
            <person name="Rohde M."/>
            <person name="Galperin M.Y."/>
            <person name="Jogler C."/>
        </authorList>
    </citation>
    <scope>NUCLEOTIDE SEQUENCE [LARGE SCALE GENOMIC DNA]</scope>
    <source>
        <strain evidence="4 5">Pr1d</strain>
    </source>
</reference>
<keyword evidence="5" id="KW-1185">Reference proteome</keyword>
<dbReference type="EMBL" id="CP042913">
    <property type="protein sequence ID" value="QEG35367.1"/>
    <property type="molecule type" value="Genomic_DNA"/>
</dbReference>
<keyword evidence="1" id="KW-1133">Transmembrane helix</keyword>
<dbReference type="RefSeq" id="WP_148073890.1">
    <property type="nucleotide sequence ID" value="NZ_CP042913.1"/>
</dbReference>
<dbReference type="OrthoDB" id="7793240at2"/>
<dbReference type="InterPro" id="IPR000326">
    <property type="entry name" value="PAP2/HPO"/>
</dbReference>
<dbReference type="PANTHER" id="PTHR34599:SF1">
    <property type="entry name" value="PHOSPHATIDIC ACID PHOSPHATASE TYPE 2_HALOPEROXIDASE DOMAIN-CONTAINING PROTEIN"/>
    <property type="match status" value="1"/>
</dbReference>
<dbReference type="SUPFAM" id="SSF48317">
    <property type="entry name" value="Acid phosphatase/Vanadium-dependent haloperoxidase"/>
    <property type="match status" value="1"/>
</dbReference>
<proteinExistence type="predicted"/>
<dbReference type="Gene3D" id="1.10.606.20">
    <property type="match status" value="1"/>
</dbReference>
<keyword evidence="1" id="KW-0812">Transmembrane</keyword>
<keyword evidence="1" id="KW-0472">Membrane</keyword>
<dbReference type="CDD" id="cd03398">
    <property type="entry name" value="PAP2_haloperoxidase"/>
    <property type="match status" value="1"/>
</dbReference>
<evidence type="ECO:0000256" key="1">
    <source>
        <dbReference type="SAM" id="Phobius"/>
    </source>
</evidence>
<dbReference type="Pfam" id="PF01569">
    <property type="entry name" value="PAP2"/>
    <property type="match status" value="1"/>
</dbReference>
<sequence precursor="true">MNLTSIARNFMVFVVTALPAHADVVLDWNQVTSDVLVANSSLQNPGMASRTMAMVNLAMYDSLAMMKPGGTMFYDHGNGHVSPGMTASGKAAAAKAAHTVLSAIYPDLQNSLDASLLSSLSNISDGADKSTGIAMGQTIGQSILQRRANDGYNASSQYLPTNAVGHWQPDPLNPGQEAWGPAWGEMKTFSLHSNTQFMPPPMPDLTSQAYADAFNEVKELGSLNSSTRTTEQTNIGLFWAYDRVGMGTPMRLFNKVLRTIAIQQGNSEKENAELFAKASVAMADAGIVAWNSKFEFDLWRPVTGIRQADQDGNPLTEADPNWIPLGAPAGGGNDFTPPFPTYLSGHATFGGALFGTLIEFYGTDNISFELTSEEVPGMTRTFSSLSEAMAENGRSRVYLGIHWNFDDTVGQATGQQIAQFISGSPFIAAVPEPSMAMLSSMAIVFFVASRRRVRLEKSPWA</sequence>
<keyword evidence="2" id="KW-0732">Signal</keyword>
<dbReference type="AlphaFoldDB" id="A0A5B9Q8P8"/>
<dbReference type="InterPro" id="IPR052559">
    <property type="entry name" value="V-haloperoxidase"/>
</dbReference>
<evidence type="ECO:0000313" key="4">
    <source>
        <dbReference type="EMBL" id="QEG35367.1"/>
    </source>
</evidence>